<dbReference type="PROSITE" id="PS51293">
    <property type="entry name" value="SANT"/>
    <property type="match status" value="1"/>
</dbReference>
<dbReference type="SMART" id="SM00717">
    <property type="entry name" value="SANT"/>
    <property type="match status" value="1"/>
</dbReference>
<dbReference type="PANTHER" id="PTHR12802">
    <property type="entry name" value="SWI/SNF COMPLEX-RELATED"/>
    <property type="match status" value="1"/>
</dbReference>
<accession>A0A196SG22</accession>
<evidence type="ECO:0000256" key="1">
    <source>
        <dbReference type="ARBA" id="ARBA00022670"/>
    </source>
</evidence>
<evidence type="ECO:0000256" key="2">
    <source>
        <dbReference type="ARBA" id="ARBA00022723"/>
    </source>
</evidence>
<evidence type="ECO:0000256" key="4">
    <source>
        <dbReference type="ARBA" id="ARBA00022833"/>
    </source>
</evidence>
<feature type="domain" description="HTH myb-type" evidence="13">
    <location>
        <begin position="24"/>
        <end position="78"/>
    </location>
</feature>
<evidence type="ECO:0000256" key="3">
    <source>
        <dbReference type="ARBA" id="ARBA00022801"/>
    </source>
</evidence>
<dbReference type="Proteomes" id="UP000078348">
    <property type="component" value="Unassembled WGS sequence"/>
</dbReference>
<keyword evidence="15" id="KW-1185">Reference proteome</keyword>
<keyword evidence="8" id="KW-0804">Transcription</keyword>
<feature type="compositionally biased region" description="Low complexity" evidence="10">
    <location>
        <begin position="112"/>
        <end position="128"/>
    </location>
</feature>
<dbReference type="GO" id="GO:0046872">
    <property type="term" value="F:metal ion binding"/>
    <property type="evidence" value="ECO:0007669"/>
    <property type="project" value="UniProtKB-KW"/>
</dbReference>
<dbReference type="InterPro" id="IPR017884">
    <property type="entry name" value="SANT_dom"/>
</dbReference>
<keyword evidence="7" id="KW-0238">DNA-binding</keyword>
<organism evidence="14 15">
    <name type="scientific">Blastocystis sp. subtype 1 (strain ATCC 50177 / NandII)</name>
    <dbReference type="NCBI Taxonomy" id="478820"/>
    <lineage>
        <taxon>Eukaryota</taxon>
        <taxon>Sar</taxon>
        <taxon>Stramenopiles</taxon>
        <taxon>Bigyra</taxon>
        <taxon>Opalozoa</taxon>
        <taxon>Opalinata</taxon>
        <taxon>Blastocystidae</taxon>
        <taxon>Blastocystis</taxon>
    </lineage>
</organism>
<keyword evidence="1" id="KW-0645">Protease</keyword>
<dbReference type="CDD" id="cd00167">
    <property type="entry name" value="SANT"/>
    <property type="match status" value="1"/>
</dbReference>
<dbReference type="SUPFAM" id="SSF46689">
    <property type="entry name" value="Homeodomain-like"/>
    <property type="match status" value="1"/>
</dbReference>
<dbReference type="PROSITE" id="PS50090">
    <property type="entry name" value="MYB_LIKE"/>
    <property type="match status" value="1"/>
</dbReference>
<dbReference type="InterPro" id="IPR001005">
    <property type="entry name" value="SANT/Myb"/>
</dbReference>
<evidence type="ECO:0000256" key="7">
    <source>
        <dbReference type="ARBA" id="ARBA00023125"/>
    </source>
</evidence>
<dbReference type="EMBL" id="LXWW01000174">
    <property type="protein sequence ID" value="OAO15097.1"/>
    <property type="molecule type" value="Genomic_DNA"/>
</dbReference>
<evidence type="ECO:0000256" key="5">
    <source>
        <dbReference type="ARBA" id="ARBA00023015"/>
    </source>
</evidence>
<dbReference type="GO" id="GO:0006508">
    <property type="term" value="P:proteolysis"/>
    <property type="evidence" value="ECO:0007669"/>
    <property type="project" value="UniProtKB-KW"/>
</dbReference>
<keyword evidence="5" id="KW-0805">Transcription regulation</keyword>
<reference evidence="14 15" key="1">
    <citation type="submission" date="2016-05" db="EMBL/GenBank/DDBJ databases">
        <title>Nuclear genome of Blastocystis sp. subtype 1 NandII.</title>
        <authorList>
            <person name="Gentekaki E."/>
            <person name="Curtis B."/>
            <person name="Stairs C."/>
            <person name="Eme L."/>
            <person name="Herman E."/>
            <person name="Klimes V."/>
            <person name="Arias M.C."/>
            <person name="Elias M."/>
            <person name="Hilliou F."/>
            <person name="Klute M."/>
            <person name="Malik S.-B."/>
            <person name="Pightling A."/>
            <person name="Rachubinski R."/>
            <person name="Salas D."/>
            <person name="Schlacht A."/>
            <person name="Suga H."/>
            <person name="Archibald J."/>
            <person name="Ball S.G."/>
            <person name="Clark G."/>
            <person name="Dacks J."/>
            <person name="Van Der Giezen M."/>
            <person name="Tsaousis A."/>
            <person name="Roger A."/>
        </authorList>
    </citation>
    <scope>NUCLEOTIDE SEQUENCE [LARGE SCALE GENOMIC DNA]</scope>
    <source>
        <strain evidence="15">ATCC 50177 / NandII</strain>
    </source>
</reference>
<keyword evidence="3" id="KW-0378">Hydrolase</keyword>
<keyword evidence="4" id="KW-0862">Zinc</keyword>
<evidence type="ECO:0000259" key="13">
    <source>
        <dbReference type="PROSITE" id="PS51294"/>
    </source>
</evidence>
<evidence type="ECO:0000313" key="14">
    <source>
        <dbReference type="EMBL" id="OAO15097.1"/>
    </source>
</evidence>
<dbReference type="InterPro" id="IPR006447">
    <property type="entry name" value="Myb_dom_plants"/>
</dbReference>
<dbReference type="InterPro" id="IPR017930">
    <property type="entry name" value="Myb_dom"/>
</dbReference>
<dbReference type="FunFam" id="1.10.10.60:FF:000151">
    <property type="entry name" value="histone H2A deubiquitinase MYSM1 isoform X2"/>
    <property type="match status" value="1"/>
</dbReference>
<sequence>MESDGQTKLQDEKAVFQDREIAVIPRENIGRWDESEHKLFLEGLQKYGNDWKKIANMISTRNLVQVRTHAQKYFQKINKNMSTKSSYPEGRSRKESSHHRPRKDSSKGTTMSPSPVSTAFSDSSSSTPTGFSNFSLRPFSEVRNEGVVVKATPVVVPPSSVLQDVLHSEHEYSFEMFRSPYSSSHIFEIECNNNWDDMEMIDCMDLKTPVFD</sequence>
<dbReference type="NCBIfam" id="TIGR01557">
    <property type="entry name" value="myb_SHAQKYF"/>
    <property type="match status" value="1"/>
</dbReference>
<feature type="domain" description="SANT" evidence="12">
    <location>
        <begin position="31"/>
        <end position="78"/>
    </location>
</feature>
<feature type="compositionally biased region" description="Polar residues" evidence="10">
    <location>
        <begin position="77"/>
        <end position="86"/>
    </location>
</feature>
<dbReference type="PROSITE" id="PS51294">
    <property type="entry name" value="HTH_MYB"/>
    <property type="match status" value="1"/>
</dbReference>
<evidence type="ECO:0000256" key="8">
    <source>
        <dbReference type="ARBA" id="ARBA00023163"/>
    </source>
</evidence>
<dbReference type="OrthoDB" id="118550at2759"/>
<keyword evidence="6" id="KW-0482">Metalloprotease</keyword>
<dbReference type="Gene3D" id="1.10.10.60">
    <property type="entry name" value="Homeodomain-like"/>
    <property type="match status" value="1"/>
</dbReference>
<dbReference type="AlphaFoldDB" id="A0A196SG22"/>
<proteinExistence type="predicted"/>
<dbReference type="Pfam" id="PF00249">
    <property type="entry name" value="Myb_DNA-binding"/>
    <property type="match status" value="1"/>
</dbReference>
<dbReference type="GO" id="GO:0003677">
    <property type="term" value="F:DNA binding"/>
    <property type="evidence" value="ECO:0007669"/>
    <property type="project" value="UniProtKB-KW"/>
</dbReference>
<name>A0A196SG22_BLAHN</name>
<keyword evidence="2" id="KW-0479">Metal-binding</keyword>
<dbReference type="STRING" id="478820.A0A196SG22"/>
<evidence type="ECO:0000259" key="12">
    <source>
        <dbReference type="PROSITE" id="PS51293"/>
    </source>
</evidence>
<evidence type="ECO:0000256" key="10">
    <source>
        <dbReference type="SAM" id="MobiDB-lite"/>
    </source>
</evidence>
<evidence type="ECO:0000256" key="6">
    <source>
        <dbReference type="ARBA" id="ARBA00023049"/>
    </source>
</evidence>
<evidence type="ECO:0000313" key="15">
    <source>
        <dbReference type="Proteomes" id="UP000078348"/>
    </source>
</evidence>
<dbReference type="GO" id="GO:0008237">
    <property type="term" value="F:metallopeptidase activity"/>
    <property type="evidence" value="ECO:0007669"/>
    <property type="project" value="UniProtKB-KW"/>
</dbReference>
<protein>
    <submittedName>
        <fullName evidence="14">Dna binding protein</fullName>
    </submittedName>
</protein>
<evidence type="ECO:0000256" key="9">
    <source>
        <dbReference type="ARBA" id="ARBA00023242"/>
    </source>
</evidence>
<gene>
    <name evidence="14" type="ORF">AV274_3187</name>
</gene>
<comment type="caution">
    <text evidence="14">The sequence shown here is derived from an EMBL/GenBank/DDBJ whole genome shotgun (WGS) entry which is preliminary data.</text>
</comment>
<feature type="domain" description="Myb-like" evidence="11">
    <location>
        <begin position="24"/>
        <end position="74"/>
    </location>
</feature>
<dbReference type="PANTHER" id="PTHR12802:SF155">
    <property type="entry name" value="DEUBIQUITINASE MYSM1"/>
    <property type="match status" value="1"/>
</dbReference>
<feature type="region of interest" description="Disordered" evidence="10">
    <location>
        <begin position="77"/>
        <end position="128"/>
    </location>
</feature>
<dbReference type="InterPro" id="IPR009057">
    <property type="entry name" value="Homeodomain-like_sf"/>
</dbReference>
<keyword evidence="9" id="KW-0539">Nucleus</keyword>
<evidence type="ECO:0000259" key="11">
    <source>
        <dbReference type="PROSITE" id="PS50090"/>
    </source>
</evidence>